<dbReference type="Pfam" id="PF00400">
    <property type="entry name" value="WD40"/>
    <property type="match status" value="6"/>
</dbReference>
<dbReference type="InterPro" id="IPR020472">
    <property type="entry name" value="WD40_PAC1"/>
</dbReference>
<dbReference type="PROSITE" id="PS00678">
    <property type="entry name" value="WD_REPEATS_1"/>
    <property type="match status" value="3"/>
</dbReference>
<gene>
    <name evidence="9" type="ORF">SNE40_023054</name>
</gene>
<dbReference type="InterPro" id="IPR036322">
    <property type="entry name" value="WD40_repeat_dom_sf"/>
</dbReference>
<dbReference type="SUPFAM" id="SSF50978">
    <property type="entry name" value="WD40 repeat-like"/>
    <property type="match status" value="1"/>
</dbReference>
<dbReference type="GO" id="GO:0005737">
    <property type="term" value="C:cytoplasm"/>
    <property type="evidence" value="ECO:0007669"/>
    <property type="project" value="UniProtKB-SubCell"/>
</dbReference>
<evidence type="ECO:0000256" key="2">
    <source>
        <dbReference type="ARBA" id="ARBA00022490"/>
    </source>
</evidence>
<comment type="caution">
    <text evidence="9">The sequence shown here is derived from an EMBL/GenBank/DDBJ whole genome shotgun (WGS) entry which is preliminary data.</text>
</comment>
<feature type="repeat" description="WD" evidence="7">
    <location>
        <begin position="104"/>
        <end position="145"/>
    </location>
</feature>
<reference evidence="9 10" key="1">
    <citation type="submission" date="2024-01" db="EMBL/GenBank/DDBJ databases">
        <title>The genome of the rayed Mediterranean limpet Patella caerulea (Linnaeus, 1758).</title>
        <authorList>
            <person name="Anh-Thu Weber A."/>
            <person name="Halstead-Nussloch G."/>
        </authorList>
    </citation>
    <scope>NUCLEOTIDE SEQUENCE [LARGE SCALE GENOMIC DNA]</scope>
    <source>
        <strain evidence="9">AATW-2023a</strain>
        <tissue evidence="9">Whole specimen</tissue>
    </source>
</reference>
<keyword evidence="2" id="KW-0963">Cytoplasm</keyword>
<accession>A0AAN8FXS9</accession>
<dbReference type="PANTHER" id="PTHR19857:SF8">
    <property type="entry name" value="ANGIO-ASSOCIATED MIGRATORY CELL PROTEIN"/>
    <property type="match status" value="1"/>
</dbReference>
<keyword evidence="4" id="KW-0677">Repeat</keyword>
<dbReference type="Gene3D" id="2.130.10.10">
    <property type="entry name" value="YVTN repeat-like/Quinoprotein amine dehydrogenase"/>
    <property type="match status" value="1"/>
</dbReference>
<dbReference type="AlphaFoldDB" id="A0AAN8FXS9"/>
<evidence type="ECO:0000313" key="10">
    <source>
        <dbReference type="Proteomes" id="UP001347796"/>
    </source>
</evidence>
<organism evidence="9 10">
    <name type="scientific">Patella caerulea</name>
    <name type="common">Rayed Mediterranean limpet</name>
    <dbReference type="NCBI Taxonomy" id="87958"/>
    <lineage>
        <taxon>Eukaryota</taxon>
        <taxon>Metazoa</taxon>
        <taxon>Spiralia</taxon>
        <taxon>Lophotrochozoa</taxon>
        <taxon>Mollusca</taxon>
        <taxon>Gastropoda</taxon>
        <taxon>Patellogastropoda</taxon>
        <taxon>Patelloidea</taxon>
        <taxon>Patellidae</taxon>
        <taxon>Patella</taxon>
    </lineage>
</organism>
<evidence type="ECO:0000256" key="1">
    <source>
        <dbReference type="ARBA" id="ARBA00004496"/>
    </source>
</evidence>
<evidence type="ECO:0000256" key="7">
    <source>
        <dbReference type="PROSITE-ProRule" id="PRU00221"/>
    </source>
</evidence>
<keyword evidence="10" id="KW-1185">Reference proteome</keyword>
<dbReference type="InterPro" id="IPR019775">
    <property type="entry name" value="WD40_repeat_CS"/>
</dbReference>
<dbReference type="PROSITE" id="PS50294">
    <property type="entry name" value="WD_REPEATS_REGION"/>
    <property type="match status" value="5"/>
</dbReference>
<feature type="repeat" description="WD" evidence="7">
    <location>
        <begin position="319"/>
        <end position="360"/>
    </location>
</feature>
<evidence type="ECO:0000256" key="8">
    <source>
        <dbReference type="SAM" id="MobiDB-lite"/>
    </source>
</evidence>
<evidence type="ECO:0000256" key="4">
    <source>
        <dbReference type="ARBA" id="ARBA00022737"/>
    </source>
</evidence>
<dbReference type="InterPro" id="IPR001680">
    <property type="entry name" value="WD40_rpt"/>
</dbReference>
<proteinExistence type="predicted"/>
<dbReference type="EMBL" id="JAZGQO010000021">
    <property type="protein sequence ID" value="KAK6166332.1"/>
    <property type="molecule type" value="Genomic_DNA"/>
</dbReference>
<evidence type="ECO:0000256" key="6">
    <source>
        <dbReference type="ARBA" id="ARBA00072425"/>
    </source>
</evidence>
<dbReference type="InterPro" id="IPR015943">
    <property type="entry name" value="WD40/YVTN_repeat-like_dom_sf"/>
</dbReference>
<dbReference type="PROSITE" id="PS50082">
    <property type="entry name" value="WD_REPEATS_2"/>
    <property type="match status" value="6"/>
</dbReference>
<comment type="subcellular location">
    <subcellularLocation>
        <location evidence="1">Cytoplasm</location>
    </subcellularLocation>
</comment>
<dbReference type="CDD" id="cd00200">
    <property type="entry name" value="WD40"/>
    <property type="match status" value="1"/>
</dbReference>
<feature type="region of interest" description="Disordered" evidence="8">
    <location>
        <begin position="1"/>
        <end position="46"/>
    </location>
</feature>
<dbReference type="Proteomes" id="UP001347796">
    <property type="component" value="Unassembled WGS sequence"/>
</dbReference>
<dbReference type="InterPro" id="IPR051179">
    <property type="entry name" value="WD_repeat_multifunction"/>
</dbReference>
<evidence type="ECO:0000313" key="9">
    <source>
        <dbReference type="EMBL" id="KAK6166332.1"/>
    </source>
</evidence>
<feature type="repeat" description="WD" evidence="7">
    <location>
        <begin position="184"/>
        <end position="225"/>
    </location>
</feature>
<protein>
    <recommendedName>
        <fullName evidence="6">Angio-associated migratory cell protein</fullName>
    </recommendedName>
</protein>
<evidence type="ECO:0000256" key="5">
    <source>
        <dbReference type="ARBA" id="ARBA00059273"/>
    </source>
</evidence>
<keyword evidence="3 7" id="KW-0853">WD repeat</keyword>
<name>A0AAN8FXS9_PATCE</name>
<evidence type="ECO:0000256" key="3">
    <source>
        <dbReference type="ARBA" id="ARBA00022574"/>
    </source>
</evidence>
<dbReference type="PRINTS" id="PR00320">
    <property type="entry name" value="GPROTEINBRPT"/>
</dbReference>
<feature type="repeat" description="WD" evidence="7">
    <location>
        <begin position="361"/>
        <end position="399"/>
    </location>
</feature>
<dbReference type="SMART" id="SM00320">
    <property type="entry name" value="WD40"/>
    <property type="match status" value="8"/>
</dbReference>
<dbReference type="PANTHER" id="PTHR19857">
    <property type="entry name" value="MITOCHONDRIAL DIVISION PROTEIN 1-RELATED"/>
    <property type="match status" value="1"/>
</dbReference>
<feature type="repeat" description="WD" evidence="7">
    <location>
        <begin position="61"/>
        <end position="103"/>
    </location>
</feature>
<sequence length="399" mass="43660">MSGDNGEDSEGEIELNPEDVVDVIEFPENDVPPDESEDEDADEMEVGAEGDAVKDDSVIVFRSHKDSVFTVQVDPKTRSLAVTGSQDDKALVWNISTGDVVMECTGHKDSVTSVGFSHDSMYIATADMSGLIKVWKTETKEEIWSFEGGEVEWLKWHTMAHVLLVGTSDGDVWMWKIPDADCKMFHHNSSVLSGQITSDGKRLCTGCEDGTVKIWDLKSGESLHTISGHEAHTSSVLCVDCHEDNKLLLTGSTDQTAKLINTQTGKIITTLNCTDETDDGAENSVETVGLSNIFPYAATGCMNGSLGIWDIPSQSLRHHCKHEVGIVKLKWDSISPLIYTASLDGIIRLWDARSSAMVSQWTGHQAEILDFDISKDGNVMVSCGEDCTARVFSLHSPDR</sequence>
<dbReference type="FunFam" id="2.130.10.10:FF:000074">
    <property type="entry name" value="Angio-associated migratory cell protein-like protein"/>
    <property type="match status" value="1"/>
</dbReference>
<comment type="function">
    <text evidence="5">Plays a role in angiogenesis and cell migration. In smooth muscle cell migration, may act through the RhoA pathway.</text>
</comment>
<feature type="repeat" description="WD" evidence="7">
    <location>
        <begin position="229"/>
        <end position="270"/>
    </location>
</feature>